<evidence type="ECO:0000313" key="2">
    <source>
        <dbReference type="EMBL" id="KAK5899624.1"/>
    </source>
</evidence>
<keyword evidence="3" id="KW-1185">Reference proteome</keyword>
<organism evidence="2 3">
    <name type="scientific">Champsocephalus esox</name>
    <name type="common">pike icefish</name>
    <dbReference type="NCBI Taxonomy" id="159716"/>
    <lineage>
        <taxon>Eukaryota</taxon>
        <taxon>Metazoa</taxon>
        <taxon>Chordata</taxon>
        <taxon>Craniata</taxon>
        <taxon>Vertebrata</taxon>
        <taxon>Euteleostomi</taxon>
        <taxon>Actinopterygii</taxon>
        <taxon>Neopterygii</taxon>
        <taxon>Teleostei</taxon>
        <taxon>Neoteleostei</taxon>
        <taxon>Acanthomorphata</taxon>
        <taxon>Eupercaria</taxon>
        <taxon>Perciformes</taxon>
        <taxon>Notothenioidei</taxon>
        <taxon>Channichthyidae</taxon>
        <taxon>Champsocephalus</taxon>
    </lineage>
</organism>
<comment type="caution">
    <text evidence="2">The sequence shown here is derived from an EMBL/GenBank/DDBJ whole genome shotgun (WGS) entry which is preliminary data.</text>
</comment>
<accession>A0AAN8C9K0</accession>
<evidence type="ECO:0000256" key="1">
    <source>
        <dbReference type="SAM" id="MobiDB-lite"/>
    </source>
</evidence>
<dbReference type="AlphaFoldDB" id="A0AAN8C9K0"/>
<dbReference type="EMBL" id="JAULUE010002052">
    <property type="protein sequence ID" value="KAK5899624.1"/>
    <property type="molecule type" value="Genomic_DNA"/>
</dbReference>
<name>A0AAN8C9K0_9TELE</name>
<proteinExistence type="predicted"/>
<feature type="region of interest" description="Disordered" evidence="1">
    <location>
        <begin position="1"/>
        <end position="25"/>
    </location>
</feature>
<sequence length="111" mass="12298">MPIVPEGISGSALASMQRRCEAKKREDEAIHLCLPRRVQPLLSQQQSSAQAASNSARFRTPKTQRSQLTPSPQPRLETRADWPRNSPVPAAAQAQPTQNFGQQSRKKKRAA</sequence>
<feature type="compositionally biased region" description="Low complexity" evidence="1">
    <location>
        <begin position="43"/>
        <end position="56"/>
    </location>
</feature>
<protein>
    <submittedName>
        <fullName evidence="2">Uncharacterized protein</fullName>
    </submittedName>
</protein>
<dbReference type="Proteomes" id="UP001335648">
    <property type="component" value="Unassembled WGS sequence"/>
</dbReference>
<feature type="region of interest" description="Disordered" evidence="1">
    <location>
        <begin position="42"/>
        <end position="111"/>
    </location>
</feature>
<feature type="compositionally biased region" description="Polar residues" evidence="1">
    <location>
        <begin position="61"/>
        <end position="70"/>
    </location>
</feature>
<evidence type="ECO:0000313" key="3">
    <source>
        <dbReference type="Proteomes" id="UP001335648"/>
    </source>
</evidence>
<reference evidence="2 3" key="1">
    <citation type="journal article" date="2023" name="Mol. Biol. Evol.">
        <title>Genomics of Secondarily Temperate Adaptation in the Only Non-Antarctic Icefish.</title>
        <authorList>
            <person name="Rivera-Colon A.G."/>
            <person name="Rayamajhi N."/>
            <person name="Minhas B.F."/>
            <person name="Madrigal G."/>
            <person name="Bilyk K.T."/>
            <person name="Yoon V."/>
            <person name="Hune M."/>
            <person name="Gregory S."/>
            <person name="Cheng C.H.C."/>
            <person name="Catchen J.M."/>
        </authorList>
    </citation>
    <scope>NUCLEOTIDE SEQUENCE [LARGE SCALE GENOMIC DNA]</scope>
    <source>
        <strain evidence="2">JC2023a</strain>
    </source>
</reference>
<gene>
    <name evidence="2" type="ORF">CesoFtcFv8_009083</name>
</gene>